<name>A0A136J3P2_9PEZI</name>
<dbReference type="PANTHER" id="PTHR35204:SF1">
    <property type="entry name" value="ENTEROTOXIN"/>
    <property type="match status" value="1"/>
</dbReference>
<proteinExistence type="predicted"/>
<evidence type="ECO:0000313" key="3">
    <source>
        <dbReference type="Proteomes" id="UP000070501"/>
    </source>
</evidence>
<keyword evidence="3" id="KW-1185">Reference proteome</keyword>
<dbReference type="Proteomes" id="UP000070501">
    <property type="component" value="Unassembled WGS sequence"/>
</dbReference>
<feature type="compositionally biased region" description="Basic and acidic residues" evidence="1">
    <location>
        <begin position="263"/>
        <end position="284"/>
    </location>
</feature>
<sequence>MSERYNDIGAGRVVLDYSSMVSAFFFPVNLTNPDPTRQDLPRLVEVTRDERDAIRQHLNRTITERHRVRRRKDAASQTASMNWQGVSDLIVGRYADRIRFMAEKIDDFETMAGELEFLLTLFIDYSPAAAQQRLDLEAATQRCTKFYLPSNTSTSGGTTPTEADRLLHVAFTRVSGVICVTLFRMRTIVTDAATIAPAEAHTSNPSRAAATVLALVRARALAAELIATLRWPRFKMCRPGCGLGEVCVVPMYPMGTVGEYEAPRCKDRSDPGLRDGDAAGRRYWDDDEDDPTH</sequence>
<gene>
    <name evidence="2" type="ORF">Micbo1qcDRAFT_161830</name>
</gene>
<evidence type="ECO:0000256" key="1">
    <source>
        <dbReference type="SAM" id="MobiDB-lite"/>
    </source>
</evidence>
<reference evidence="3" key="1">
    <citation type="submission" date="2016-02" db="EMBL/GenBank/DDBJ databases">
        <title>Draft genome sequence of Microdochium bolleyi, a fungal endophyte of beachgrass.</title>
        <authorList>
            <consortium name="DOE Joint Genome Institute"/>
            <person name="David A.S."/>
            <person name="May G."/>
            <person name="Haridas S."/>
            <person name="Lim J."/>
            <person name="Wang M."/>
            <person name="Labutti K."/>
            <person name="Lipzen A."/>
            <person name="Barry K."/>
            <person name="Grigoriev I.V."/>
        </authorList>
    </citation>
    <scope>NUCLEOTIDE SEQUENCE [LARGE SCALE GENOMIC DNA]</scope>
    <source>
        <strain evidence="3">J235TASD1</strain>
    </source>
</reference>
<organism evidence="2 3">
    <name type="scientific">Microdochium bolleyi</name>
    <dbReference type="NCBI Taxonomy" id="196109"/>
    <lineage>
        <taxon>Eukaryota</taxon>
        <taxon>Fungi</taxon>
        <taxon>Dikarya</taxon>
        <taxon>Ascomycota</taxon>
        <taxon>Pezizomycotina</taxon>
        <taxon>Sordariomycetes</taxon>
        <taxon>Xylariomycetidae</taxon>
        <taxon>Xylariales</taxon>
        <taxon>Microdochiaceae</taxon>
        <taxon>Microdochium</taxon>
    </lineage>
</organism>
<feature type="region of interest" description="Disordered" evidence="1">
    <location>
        <begin position="263"/>
        <end position="293"/>
    </location>
</feature>
<accession>A0A136J3P2</accession>
<dbReference type="STRING" id="196109.A0A136J3P2"/>
<dbReference type="InParanoid" id="A0A136J3P2"/>
<feature type="non-terminal residue" evidence="2">
    <location>
        <position position="293"/>
    </location>
</feature>
<dbReference type="OrthoDB" id="10261782at2759"/>
<dbReference type="EMBL" id="KQ964249">
    <property type="protein sequence ID" value="KXJ91795.1"/>
    <property type="molecule type" value="Genomic_DNA"/>
</dbReference>
<evidence type="ECO:0000313" key="2">
    <source>
        <dbReference type="EMBL" id="KXJ91795.1"/>
    </source>
</evidence>
<dbReference type="AlphaFoldDB" id="A0A136J3P2"/>
<dbReference type="InterPro" id="IPR038921">
    <property type="entry name" value="YOR389W-like"/>
</dbReference>
<protein>
    <submittedName>
        <fullName evidence="2">Uncharacterized protein</fullName>
    </submittedName>
</protein>
<dbReference type="PANTHER" id="PTHR35204">
    <property type="entry name" value="YALI0A21131P"/>
    <property type="match status" value="1"/>
</dbReference>